<protein>
    <submittedName>
        <fullName evidence="10">MFS transporter</fullName>
    </submittedName>
</protein>
<dbReference type="InterPro" id="IPR036259">
    <property type="entry name" value="MFS_trans_sf"/>
</dbReference>
<dbReference type="EMBL" id="JBHUGF010000011">
    <property type="protein sequence ID" value="MFD1992319.1"/>
    <property type="molecule type" value="Genomic_DNA"/>
</dbReference>
<dbReference type="PANTHER" id="PTHR23522">
    <property type="entry name" value="BLL5896 PROTEIN"/>
    <property type="match status" value="1"/>
</dbReference>
<evidence type="ECO:0000256" key="6">
    <source>
        <dbReference type="ARBA" id="ARBA00022989"/>
    </source>
</evidence>
<evidence type="ECO:0000313" key="11">
    <source>
        <dbReference type="Proteomes" id="UP001597403"/>
    </source>
</evidence>
<keyword evidence="2" id="KW-0813">Transport</keyword>
<dbReference type="InterPro" id="IPR020846">
    <property type="entry name" value="MFS_dom"/>
</dbReference>
<dbReference type="PANTHER" id="PTHR23522:SF10">
    <property type="entry name" value="3-PHENYLPROPIONIC ACID TRANSPORTER-RELATED"/>
    <property type="match status" value="1"/>
</dbReference>
<comment type="caution">
    <text evidence="10">The sequence shown here is derived from an EMBL/GenBank/DDBJ whole genome shotgun (WGS) entry which is preliminary data.</text>
</comment>
<keyword evidence="5 8" id="KW-0812">Transmembrane</keyword>
<dbReference type="Pfam" id="PF12832">
    <property type="entry name" value="MFS_1_like"/>
    <property type="match status" value="1"/>
</dbReference>
<evidence type="ECO:0000256" key="7">
    <source>
        <dbReference type="ARBA" id="ARBA00023136"/>
    </source>
</evidence>
<dbReference type="PROSITE" id="PS50850">
    <property type="entry name" value="MFS"/>
    <property type="match status" value="1"/>
</dbReference>
<dbReference type="SUPFAM" id="SSF103473">
    <property type="entry name" value="MFS general substrate transporter"/>
    <property type="match status" value="1"/>
</dbReference>
<accession>A0ABW4UZE2</accession>
<name>A0ABW4UZE2_9BACL</name>
<reference evidence="11" key="1">
    <citation type="journal article" date="2019" name="Int. J. Syst. Evol. Microbiol.">
        <title>The Global Catalogue of Microorganisms (GCM) 10K type strain sequencing project: providing services to taxonomists for standard genome sequencing and annotation.</title>
        <authorList>
            <consortium name="The Broad Institute Genomics Platform"/>
            <consortium name="The Broad Institute Genome Sequencing Center for Infectious Disease"/>
            <person name="Wu L."/>
            <person name="Ma J."/>
        </authorList>
    </citation>
    <scope>NUCLEOTIDE SEQUENCE [LARGE SCALE GENOMIC DNA]</scope>
    <source>
        <strain evidence="11">CGMCC 1.15067</strain>
    </source>
</reference>
<feature type="transmembrane region" description="Helical" evidence="8">
    <location>
        <begin position="384"/>
        <end position="405"/>
    </location>
</feature>
<proteinExistence type="predicted"/>
<feature type="transmembrane region" description="Helical" evidence="8">
    <location>
        <begin position="353"/>
        <end position="372"/>
    </location>
</feature>
<keyword evidence="7 8" id="KW-0472">Membrane</keyword>
<feature type="transmembrane region" description="Helical" evidence="8">
    <location>
        <begin position="224"/>
        <end position="244"/>
    </location>
</feature>
<keyword evidence="6 8" id="KW-1133">Transmembrane helix</keyword>
<sequence>MISIWSAKLKGIRDSSKRLADQWTEEQSPKDVLLRIRSFYLLAGLAGGIFNPYLSSMLVGGGLGSGQVGLLLSIGTFISILVQPVWGLIVDRFQQMRLVLLLSVAIPGLLSILYQSPYFLILIMVYTISTVFTATQAPMADSYALVAAQKANTTYGAIRFLGSAGTAVGGYLGGLYVSQYDVSLIWVPFMLFNVLAAILAFTLPRRSDESRILNQSLSAGIKTLLTNRLFLFFLGGSLLVNQTLTAFNSYFVLSFQDAGGTLQLAGVGLLIASAANIPSMLIAAKVIRRIGHEKMLLLAAFAYILRWGIQWLFPVPSVMLAVQLLHGLSFGFFYIAAVEYVSRITSKHMQATGQSIFNMVFVGIAGIIGNLLNGYLLELGGSQAMNLSCVISALCGSLLLLYVAVQSRYSSSSVPQS</sequence>
<keyword evidence="4" id="KW-0997">Cell inner membrane</keyword>
<gene>
    <name evidence="10" type="ORF">ACFSGI_20310</name>
</gene>
<feature type="transmembrane region" description="Helical" evidence="8">
    <location>
        <begin position="295"/>
        <end position="313"/>
    </location>
</feature>
<feature type="transmembrane region" description="Helical" evidence="8">
    <location>
        <begin position="319"/>
        <end position="341"/>
    </location>
</feature>
<dbReference type="RefSeq" id="WP_204826029.1">
    <property type="nucleotide sequence ID" value="NZ_JBHUGF010000011.1"/>
</dbReference>
<evidence type="ECO:0000256" key="5">
    <source>
        <dbReference type="ARBA" id="ARBA00022692"/>
    </source>
</evidence>
<feature type="transmembrane region" description="Helical" evidence="8">
    <location>
        <begin position="96"/>
        <end position="114"/>
    </location>
</feature>
<feature type="transmembrane region" description="Helical" evidence="8">
    <location>
        <begin position="69"/>
        <end position="89"/>
    </location>
</feature>
<feature type="transmembrane region" description="Helical" evidence="8">
    <location>
        <begin position="39"/>
        <end position="63"/>
    </location>
</feature>
<evidence type="ECO:0000256" key="2">
    <source>
        <dbReference type="ARBA" id="ARBA00022448"/>
    </source>
</evidence>
<feature type="transmembrane region" description="Helical" evidence="8">
    <location>
        <begin position="158"/>
        <end position="177"/>
    </location>
</feature>
<evidence type="ECO:0000256" key="8">
    <source>
        <dbReference type="SAM" id="Phobius"/>
    </source>
</evidence>
<feature type="transmembrane region" description="Helical" evidence="8">
    <location>
        <begin position="264"/>
        <end position="283"/>
    </location>
</feature>
<evidence type="ECO:0000256" key="3">
    <source>
        <dbReference type="ARBA" id="ARBA00022475"/>
    </source>
</evidence>
<feature type="domain" description="Major facilitator superfamily (MFS) profile" evidence="9">
    <location>
        <begin position="221"/>
        <end position="417"/>
    </location>
</feature>
<comment type="subcellular location">
    <subcellularLocation>
        <location evidence="1">Cell inner membrane</location>
        <topology evidence="1">Multi-pass membrane protein</topology>
    </subcellularLocation>
</comment>
<dbReference type="Proteomes" id="UP001597403">
    <property type="component" value="Unassembled WGS sequence"/>
</dbReference>
<feature type="transmembrane region" description="Helical" evidence="8">
    <location>
        <begin position="120"/>
        <end position="146"/>
    </location>
</feature>
<evidence type="ECO:0000256" key="4">
    <source>
        <dbReference type="ARBA" id="ARBA00022519"/>
    </source>
</evidence>
<keyword evidence="11" id="KW-1185">Reference proteome</keyword>
<evidence type="ECO:0000313" key="10">
    <source>
        <dbReference type="EMBL" id="MFD1992319.1"/>
    </source>
</evidence>
<organism evidence="10 11">
    <name type="scientific">Paenibacillus nicotianae</name>
    <dbReference type="NCBI Taxonomy" id="1526551"/>
    <lineage>
        <taxon>Bacteria</taxon>
        <taxon>Bacillati</taxon>
        <taxon>Bacillota</taxon>
        <taxon>Bacilli</taxon>
        <taxon>Bacillales</taxon>
        <taxon>Paenibacillaceae</taxon>
        <taxon>Paenibacillus</taxon>
    </lineage>
</organism>
<evidence type="ECO:0000259" key="9">
    <source>
        <dbReference type="PROSITE" id="PS50850"/>
    </source>
</evidence>
<dbReference type="Gene3D" id="1.20.1250.20">
    <property type="entry name" value="MFS general substrate transporter like domains"/>
    <property type="match status" value="2"/>
</dbReference>
<keyword evidence="3" id="KW-1003">Cell membrane</keyword>
<evidence type="ECO:0000256" key="1">
    <source>
        <dbReference type="ARBA" id="ARBA00004429"/>
    </source>
</evidence>
<feature type="transmembrane region" description="Helical" evidence="8">
    <location>
        <begin position="183"/>
        <end position="203"/>
    </location>
</feature>
<dbReference type="InterPro" id="IPR024989">
    <property type="entry name" value="MFS_assoc_dom"/>
</dbReference>